<organism evidence="2 3">
    <name type="scientific">Hansschlegelia plantiphila</name>
    <dbReference type="NCBI Taxonomy" id="374655"/>
    <lineage>
        <taxon>Bacteria</taxon>
        <taxon>Pseudomonadati</taxon>
        <taxon>Pseudomonadota</taxon>
        <taxon>Alphaproteobacteria</taxon>
        <taxon>Hyphomicrobiales</taxon>
        <taxon>Methylopilaceae</taxon>
        <taxon>Hansschlegelia</taxon>
    </lineage>
</organism>
<protein>
    <submittedName>
        <fullName evidence="2">Uncharacterized protein</fullName>
    </submittedName>
</protein>
<comment type="caution">
    <text evidence="2">The sequence shown here is derived from an EMBL/GenBank/DDBJ whole genome shotgun (WGS) entry which is preliminary data.</text>
</comment>
<dbReference type="Proteomes" id="UP001143372">
    <property type="component" value="Unassembled WGS sequence"/>
</dbReference>
<reference evidence="2" key="1">
    <citation type="journal article" date="2014" name="Int. J. Syst. Evol. Microbiol.">
        <title>Complete genome sequence of Corynebacterium casei LMG S-19264T (=DSM 44701T), isolated from a smear-ripened cheese.</title>
        <authorList>
            <consortium name="US DOE Joint Genome Institute (JGI-PGF)"/>
            <person name="Walter F."/>
            <person name="Albersmeier A."/>
            <person name="Kalinowski J."/>
            <person name="Ruckert C."/>
        </authorList>
    </citation>
    <scope>NUCLEOTIDE SEQUENCE</scope>
    <source>
        <strain evidence="2">VKM B-2347</strain>
    </source>
</reference>
<sequence length="82" mass="8621">MTAGLSAVGVAGGASPEPPASMAAPSPAAAAMPSTTRRAAFMMTPERDGPWNEGSVLRRVWIENRQFMVNKESTGRLGVKFT</sequence>
<proteinExistence type="predicted"/>
<dbReference type="AlphaFoldDB" id="A0A9W6MU60"/>
<gene>
    <name evidence="2" type="ORF">GCM10008179_02500</name>
</gene>
<accession>A0A9W6MU60</accession>
<keyword evidence="3" id="KW-1185">Reference proteome</keyword>
<name>A0A9W6MU60_9HYPH</name>
<evidence type="ECO:0000313" key="2">
    <source>
        <dbReference type="EMBL" id="GLK66612.1"/>
    </source>
</evidence>
<dbReference type="EMBL" id="BSFI01000001">
    <property type="protein sequence ID" value="GLK66612.1"/>
    <property type="molecule type" value="Genomic_DNA"/>
</dbReference>
<reference evidence="2" key="2">
    <citation type="submission" date="2023-01" db="EMBL/GenBank/DDBJ databases">
        <authorList>
            <person name="Sun Q."/>
            <person name="Evtushenko L."/>
        </authorList>
    </citation>
    <scope>NUCLEOTIDE SEQUENCE</scope>
    <source>
        <strain evidence="2">VKM B-2347</strain>
    </source>
</reference>
<evidence type="ECO:0000256" key="1">
    <source>
        <dbReference type="SAM" id="MobiDB-lite"/>
    </source>
</evidence>
<evidence type="ECO:0000313" key="3">
    <source>
        <dbReference type="Proteomes" id="UP001143372"/>
    </source>
</evidence>
<feature type="region of interest" description="Disordered" evidence="1">
    <location>
        <begin position="1"/>
        <end position="37"/>
    </location>
</feature>